<evidence type="ECO:0000313" key="2">
    <source>
        <dbReference type="EMBL" id="KOG30538.1"/>
    </source>
</evidence>
<organism evidence="2 3">
    <name type="scientific">Streptomyces resistomycificus</name>
    <dbReference type="NCBI Taxonomy" id="67356"/>
    <lineage>
        <taxon>Bacteria</taxon>
        <taxon>Bacillati</taxon>
        <taxon>Actinomycetota</taxon>
        <taxon>Actinomycetes</taxon>
        <taxon>Kitasatosporales</taxon>
        <taxon>Streptomycetaceae</taxon>
        <taxon>Streptomyces</taxon>
        <taxon>Streptomyces aurantiacus group</taxon>
    </lineage>
</organism>
<protein>
    <submittedName>
        <fullName evidence="2">Uncharacterized protein</fullName>
    </submittedName>
</protein>
<proteinExistence type="predicted"/>
<comment type="caution">
    <text evidence="2">The sequence shown here is derived from an EMBL/GenBank/DDBJ whole genome shotgun (WGS) entry which is preliminary data.</text>
</comment>
<gene>
    <name evidence="2" type="ORF">ADK37_33880</name>
</gene>
<sequence length="79" mass="7434">MPVLVDLAAPVPALAAGGVDGGAEVDPVGDIRAGGTVGPTCGGASSRTESRVAVSPAFGSASPPVFPDGSISSIVPPPP</sequence>
<dbReference type="Proteomes" id="UP000037251">
    <property type="component" value="Unassembled WGS sequence"/>
</dbReference>
<accession>A0A0L8KX58</accession>
<evidence type="ECO:0000256" key="1">
    <source>
        <dbReference type="SAM" id="MobiDB-lite"/>
    </source>
</evidence>
<dbReference type="EMBL" id="LGUS01000210">
    <property type="protein sequence ID" value="KOG30538.1"/>
    <property type="molecule type" value="Genomic_DNA"/>
</dbReference>
<reference evidence="3" key="1">
    <citation type="submission" date="2015-07" db="EMBL/GenBank/DDBJ databases">
        <authorList>
            <person name="Ju K.-S."/>
            <person name="Doroghazi J.R."/>
            <person name="Metcalf W.W."/>
        </authorList>
    </citation>
    <scope>NUCLEOTIDE SEQUENCE [LARGE SCALE GENOMIC DNA]</scope>
    <source>
        <strain evidence="3">NRRL 2290</strain>
    </source>
</reference>
<keyword evidence="3" id="KW-1185">Reference proteome</keyword>
<name>A0A0L8KX58_9ACTN</name>
<dbReference type="AlphaFoldDB" id="A0A0L8KX58"/>
<evidence type="ECO:0000313" key="3">
    <source>
        <dbReference type="Proteomes" id="UP000037251"/>
    </source>
</evidence>
<feature type="region of interest" description="Disordered" evidence="1">
    <location>
        <begin position="59"/>
        <end position="79"/>
    </location>
</feature>